<evidence type="ECO:0000313" key="4">
    <source>
        <dbReference type="Proteomes" id="UP000035579"/>
    </source>
</evidence>
<dbReference type="EMBL" id="QUMU01000001">
    <property type="protein sequence ID" value="REG37410.1"/>
    <property type="molecule type" value="Genomic_DNA"/>
</dbReference>
<dbReference type="Proteomes" id="UP000256345">
    <property type="component" value="Unassembled WGS sequence"/>
</dbReference>
<gene>
    <name evidence="2" type="ORF">AA314_06147</name>
    <name evidence="3" type="ORF">ATI61_101394</name>
</gene>
<accession>A0AAC8QCD8</accession>
<keyword evidence="5" id="KW-1185">Reference proteome</keyword>
<dbReference type="InterPro" id="IPR046341">
    <property type="entry name" value="SET_dom_sf"/>
</dbReference>
<dbReference type="AlphaFoldDB" id="A0AAC8QCD8"/>
<evidence type="ECO:0000259" key="1">
    <source>
        <dbReference type="PROSITE" id="PS50280"/>
    </source>
</evidence>
<dbReference type="InterPro" id="IPR001214">
    <property type="entry name" value="SET_dom"/>
</dbReference>
<sequence>MIRVKTYISHSSIHGIGLFAGEPIPKGSVIWGFDEPLDQRFTPADVAKMTPKMKEFLSRYAYCERGTLVLCGDHARFMNHSPTPTCGNDPTRRFTLALRDIAKDEELTDNYSTMEDSWEPFAGIIEPERME</sequence>
<dbReference type="SUPFAM" id="SSF82199">
    <property type="entry name" value="SET domain"/>
    <property type="match status" value="1"/>
</dbReference>
<dbReference type="Gene3D" id="2.170.270.10">
    <property type="entry name" value="SET domain"/>
    <property type="match status" value="1"/>
</dbReference>
<evidence type="ECO:0000313" key="3">
    <source>
        <dbReference type="EMBL" id="REG37410.1"/>
    </source>
</evidence>
<reference evidence="2 4" key="1">
    <citation type="submission" date="2015-05" db="EMBL/GenBank/DDBJ databases">
        <title>Genome assembly of Archangium gephyra DSM 2261.</title>
        <authorList>
            <person name="Sharma G."/>
            <person name="Subramanian S."/>
        </authorList>
    </citation>
    <scope>NUCLEOTIDE SEQUENCE [LARGE SCALE GENOMIC DNA]</scope>
    <source>
        <strain evidence="2 4">DSM 2261</strain>
    </source>
</reference>
<dbReference type="Proteomes" id="UP000035579">
    <property type="component" value="Chromosome"/>
</dbReference>
<reference evidence="3 5" key="2">
    <citation type="submission" date="2018-08" db="EMBL/GenBank/DDBJ databases">
        <title>Genomic Encyclopedia of Archaeal and Bacterial Type Strains, Phase II (KMG-II): from individual species to whole genera.</title>
        <authorList>
            <person name="Goeker M."/>
        </authorList>
    </citation>
    <scope>NUCLEOTIDE SEQUENCE [LARGE SCALE GENOMIC DNA]</scope>
    <source>
        <strain evidence="3 5">DSM 2261</strain>
    </source>
</reference>
<dbReference type="RefSeq" id="WP_047858315.1">
    <property type="nucleotide sequence ID" value="NZ_CP011509.1"/>
</dbReference>
<dbReference type="CDD" id="cd08161">
    <property type="entry name" value="SET"/>
    <property type="match status" value="1"/>
</dbReference>
<proteinExistence type="predicted"/>
<dbReference type="PROSITE" id="PS50280">
    <property type="entry name" value="SET"/>
    <property type="match status" value="1"/>
</dbReference>
<dbReference type="Pfam" id="PF00856">
    <property type="entry name" value="SET"/>
    <property type="match status" value="1"/>
</dbReference>
<dbReference type="SMART" id="SM00317">
    <property type="entry name" value="SET"/>
    <property type="match status" value="1"/>
</dbReference>
<evidence type="ECO:0000313" key="2">
    <source>
        <dbReference type="EMBL" id="AKJ04521.1"/>
    </source>
</evidence>
<dbReference type="KEGG" id="age:AA314_06147"/>
<organism evidence="2 4">
    <name type="scientific">Archangium gephyra</name>
    <dbReference type="NCBI Taxonomy" id="48"/>
    <lineage>
        <taxon>Bacteria</taxon>
        <taxon>Pseudomonadati</taxon>
        <taxon>Myxococcota</taxon>
        <taxon>Myxococcia</taxon>
        <taxon>Myxococcales</taxon>
        <taxon>Cystobacterineae</taxon>
        <taxon>Archangiaceae</taxon>
        <taxon>Archangium</taxon>
    </lineage>
</organism>
<protein>
    <recommendedName>
        <fullName evidence="1">SET domain-containing protein</fullName>
    </recommendedName>
</protein>
<name>A0AAC8QCD8_9BACT</name>
<evidence type="ECO:0000313" key="5">
    <source>
        <dbReference type="Proteomes" id="UP000256345"/>
    </source>
</evidence>
<dbReference type="EMBL" id="CP011509">
    <property type="protein sequence ID" value="AKJ04521.1"/>
    <property type="molecule type" value="Genomic_DNA"/>
</dbReference>
<feature type="domain" description="SET" evidence="1">
    <location>
        <begin position="4"/>
        <end position="112"/>
    </location>
</feature>